<keyword evidence="2" id="KW-0472">Membrane</keyword>
<keyword evidence="2" id="KW-0812">Transmembrane</keyword>
<dbReference type="OrthoDB" id="196088at2759"/>
<sequence length="168" mass="18557">MTTRIILAALLVGVCAAFAPVQQRTTGSTSSLSMAPKWDGEKWAPSSPEEGPEAGYGAGKTLLLHGPIPFYNRVFKAADYEQAVLKFMASEKCDRMEGQGNMDFYLANPNDWAFNRFEMEKKGIKYDYTTLDNKSLTLTLVWSSIVLGLSTNVVYSLSTGASFWAFLK</sequence>
<dbReference type="AlphaFoldDB" id="A0A9N8DY76"/>
<evidence type="ECO:0000313" key="4">
    <source>
        <dbReference type="EMBL" id="CAB9508820.1"/>
    </source>
</evidence>
<comment type="caution">
    <text evidence="4">The sequence shown here is derived from an EMBL/GenBank/DDBJ whole genome shotgun (WGS) entry which is preliminary data.</text>
</comment>
<gene>
    <name evidence="4" type="ORF">SEMRO_362_G126710.1</name>
</gene>
<evidence type="ECO:0000256" key="2">
    <source>
        <dbReference type="SAM" id="Phobius"/>
    </source>
</evidence>
<name>A0A9N8DY76_9STRA</name>
<protein>
    <submittedName>
        <fullName evidence="4">Uncharacterized protein</fullName>
    </submittedName>
</protein>
<keyword evidence="5" id="KW-1185">Reference proteome</keyword>
<accession>A0A9N8DY76</accession>
<organism evidence="4 5">
    <name type="scientific">Seminavis robusta</name>
    <dbReference type="NCBI Taxonomy" id="568900"/>
    <lineage>
        <taxon>Eukaryota</taxon>
        <taxon>Sar</taxon>
        <taxon>Stramenopiles</taxon>
        <taxon>Ochrophyta</taxon>
        <taxon>Bacillariophyta</taxon>
        <taxon>Bacillariophyceae</taxon>
        <taxon>Bacillariophycidae</taxon>
        <taxon>Naviculales</taxon>
        <taxon>Naviculaceae</taxon>
        <taxon>Seminavis</taxon>
    </lineage>
</organism>
<evidence type="ECO:0000256" key="1">
    <source>
        <dbReference type="SAM" id="MobiDB-lite"/>
    </source>
</evidence>
<feature type="compositionally biased region" description="Low complexity" evidence="1">
    <location>
        <begin position="44"/>
        <end position="53"/>
    </location>
</feature>
<keyword evidence="2" id="KW-1133">Transmembrane helix</keyword>
<feature type="signal peptide" evidence="3">
    <location>
        <begin position="1"/>
        <end position="17"/>
    </location>
</feature>
<reference evidence="4" key="1">
    <citation type="submission" date="2020-06" db="EMBL/GenBank/DDBJ databases">
        <authorList>
            <consortium name="Plant Systems Biology data submission"/>
        </authorList>
    </citation>
    <scope>NUCLEOTIDE SEQUENCE</scope>
    <source>
        <strain evidence="4">D6</strain>
    </source>
</reference>
<dbReference type="EMBL" id="CAICTM010000361">
    <property type="protein sequence ID" value="CAB9508820.1"/>
    <property type="molecule type" value="Genomic_DNA"/>
</dbReference>
<feature type="transmembrane region" description="Helical" evidence="2">
    <location>
        <begin position="140"/>
        <end position="167"/>
    </location>
</feature>
<keyword evidence="3" id="KW-0732">Signal</keyword>
<proteinExistence type="predicted"/>
<evidence type="ECO:0000256" key="3">
    <source>
        <dbReference type="SAM" id="SignalP"/>
    </source>
</evidence>
<feature type="chain" id="PRO_5040506977" evidence="3">
    <location>
        <begin position="18"/>
        <end position="168"/>
    </location>
</feature>
<evidence type="ECO:0000313" key="5">
    <source>
        <dbReference type="Proteomes" id="UP001153069"/>
    </source>
</evidence>
<feature type="region of interest" description="Disordered" evidence="1">
    <location>
        <begin position="27"/>
        <end position="53"/>
    </location>
</feature>
<dbReference type="Proteomes" id="UP001153069">
    <property type="component" value="Unassembled WGS sequence"/>
</dbReference>